<evidence type="ECO:0000256" key="1">
    <source>
        <dbReference type="ARBA" id="ARBA00022723"/>
    </source>
</evidence>
<evidence type="ECO:0000313" key="4">
    <source>
        <dbReference type="Proteomes" id="UP000036873"/>
    </source>
</evidence>
<evidence type="ECO:0000259" key="2">
    <source>
        <dbReference type="PROSITE" id="PS51819"/>
    </source>
</evidence>
<feature type="domain" description="VOC" evidence="2">
    <location>
        <begin position="8"/>
        <end position="148"/>
    </location>
</feature>
<protein>
    <recommendedName>
        <fullName evidence="2">VOC domain-containing protein</fullName>
    </recommendedName>
</protein>
<keyword evidence="4" id="KW-1185">Reference proteome</keyword>
<organism evidence="3 4">
    <name type="scientific">Acetobacterium bakii</name>
    <dbReference type="NCBI Taxonomy" id="52689"/>
    <lineage>
        <taxon>Bacteria</taxon>
        <taxon>Bacillati</taxon>
        <taxon>Bacillota</taxon>
        <taxon>Clostridia</taxon>
        <taxon>Eubacteriales</taxon>
        <taxon>Eubacteriaceae</taxon>
        <taxon>Acetobacterium</taxon>
    </lineage>
</organism>
<dbReference type="Gene3D" id="3.10.180.10">
    <property type="entry name" value="2,3-Dihydroxybiphenyl 1,2-Dioxygenase, domain 1"/>
    <property type="match status" value="1"/>
</dbReference>
<evidence type="ECO:0000313" key="3">
    <source>
        <dbReference type="EMBL" id="KNZ41919.1"/>
    </source>
</evidence>
<dbReference type="SUPFAM" id="SSF54593">
    <property type="entry name" value="Glyoxalase/Bleomycin resistance protein/Dihydroxybiphenyl dioxygenase"/>
    <property type="match status" value="1"/>
</dbReference>
<reference evidence="4" key="1">
    <citation type="submission" date="2015-07" db="EMBL/GenBank/DDBJ databases">
        <title>Draft genome sequence of Acetobacterium bakii DSM 8293, a potential psychrophilic chemical producer through syngas fermentation.</title>
        <authorList>
            <person name="Song Y."/>
            <person name="Hwang S."/>
            <person name="Cho B.-K."/>
        </authorList>
    </citation>
    <scope>NUCLEOTIDE SEQUENCE [LARGE SCALE GENOMIC DNA]</scope>
    <source>
        <strain evidence="4">DSM 8239</strain>
    </source>
</reference>
<proteinExistence type="predicted"/>
<dbReference type="InterPro" id="IPR004360">
    <property type="entry name" value="Glyas_Fos-R_dOase_dom"/>
</dbReference>
<dbReference type="GO" id="GO:0004493">
    <property type="term" value="F:methylmalonyl-CoA epimerase activity"/>
    <property type="evidence" value="ECO:0007669"/>
    <property type="project" value="TreeGrafter"/>
</dbReference>
<dbReference type="InterPro" id="IPR029068">
    <property type="entry name" value="Glyas_Bleomycin-R_OHBP_Dase"/>
</dbReference>
<dbReference type="PANTHER" id="PTHR43048">
    <property type="entry name" value="METHYLMALONYL-COA EPIMERASE"/>
    <property type="match status" value="1"/>
</dbReference>
<dbReference type="STRING" id="52689.AKG39_09910"/>
<dbReference type="PROSITE" id="PS51819">
    <property type="entry name" value="VOC"/>
    <property type="match status" value="1"/>
</dbReference>
<dbReference type="GO" id="GO:0046491">
    <property type="term" value="P:L-methylmalonyl-CoA metabolic process"/>
    <property type="evidence" value="ECO:0007669"/>
    <property type="project" value="TreeGrafter"/>
</dbReference>
<dbReference type="AlphaFoldDB" id="A0A0L6U097"/>
<dbReference type="PANTHER" id="PTHR43048:SF3">
    <property type="entry name" value="METHYLMALONYL-COA EPIMERASE, MITOCHONDRIAL"/>
    <property type="match status" value="1"/>
</dbReference>
<keyword evidence="1" id="KW-0479">Metal-binding</keyword>
<dbReference type="RefSeq" id="WP_050740232.1">
    <property type="nucleotide sequence ID" value="NZ_LGYO01000022.1"/>
</dbReference>
<accession>A0A0L6U097</accession>
<dbReference type="EMBL" id="LGYO01000022">
    <property type="protein sequence ID" value="KNZ41919.1"/>
    <property type="molecule type" value="Genomic_DNA"/>
</dbReference>
<dbReference type="GO" id="GO:0046872">
    <property type="term" value="F:metal ion binding"/>
    <property type="evidence" value="ECO:0007669"/>
    <property type="project" value="UniProtKB-KW"/>
</dbReference>
<sequence length="151" mass="17212">MNDKIIMGSNHFSITVEDIDRSVKFYKEVMEMDFENIRYNVDLEYIRKVTGYPDGVLNVAFLSCPGLRLELIQYVNPKGQILDVSPHNVCSSHICFATTDIFKAYKRCKDNGIITKNEPTLIDSGPSTGAYAFYMLDPDHYNIELFQPAVV</sequence>
<dbReference type="OrthoDB" id="9815599at2"/>
<dbReference type="InterPro" id="IPR037523">
    <property type="entry name" value="VOC_core"/>
</dbReference>
<name>A0A0L6U097_9FIRM</name>
<dbReference type="InterPro" id="IPR051785">
    <property type="entry name" value="MMCE/EMCE_epimerase"/>
</dbReference>
<dbReference type="Pfam" id="PF00903">
    <property type="entry name" value="Glyoxalase"/>
    <property type="match status" value="1"/>
</dbReference>
<dbReference type="Proteomes" id="UP000036873">
    <property type="component" value="Unassembled WGS sequence"/>
</dbReference>
<comment type="caution">
    <text evidence="3">The sequence shown here is derived from an EMBL/GenBank/DDBJ whole genome shotgun (WGS) entry which is preliminary data.</text>
</comment>
<gene>
    <name evidence="3" type="ORF">AKG39_09910</name>
</gene>